<keyword evidence="5" id="KW-0472">Membrane</keyword>
<organism evidence="8 9">
    <name type="scientific">Occallatibacter riparius</name>
    <dbReference type="NCBI Taxonomy" id="1002689"/>
    <lineage>
        <taxon>Bacteria</taxon>
        <taxon>Pseudomonadati</taxon>
        <taxon>Acidobacteriota</taxon>
        <taxon>Terriglobia</taxon>
        <taxon>Terriglobales</taxon>
        <taxon>Acidobacteriaceae</taxon>
        <taxon>Occallatibacter</taxon>
    </lineage>
</organism>
<evidence type="ECO:0000256" key="4">
    <source>
        <dbReference type="ARBA" id="ARBA00022989"/>
    </source>
</evidence>
<comment type="similarity">
    <text evidence="2">Belongs to the TrbI/VirB10 family.</text>
</comment>
<evidence type="ECO:0000256" key="5">
    <source>
        <dbReference type="ARBA" id="ARBA00023136"/>
    </source>
</evidence>
<dbReference type="KEGG" id="orp:MOP44_19270"/>
<dbReference type="RefSeq" id="WP_260791887.1">
    <property type="nucleotide sequence ID" value="NZ_CP093313.1"/>
</dbReference>
<dbReference type="AlphaFoldDB" id="A0A9J7BJI6"/>
<evidence type="ECO:0000313" key="9">
    <source>
        <dbReference type="Proteomes" id="UP001059380"/>
    </source>
</evidence>
<dbReference type="InterPro" id="IPR042217">
    <property type="entry name" value="T4SS_VirB10/TrbI"/>
</dbReference>
<dbReference type="Gene3D" id="2.40.128.260">
    <property type="entry name" value="Type IV secretion system, VirB10/TraB/TrbI"/>
    <property type="match status" value="1"/>
</dbReference>
<reference evidence="8" key="1">
    <citation type="submission" date="2021-04" db="EMBL/GenBank/DDBJ databases">
        <title>Phylogenetic analysis of Acidobacteriaceae.</title>
        <authorList>
            <person name="Qiu L."/>
            <person name="Zhang Q."/>
        </authorList>
    </citation>
    <scope>NUCLEOTIDE SEQUENCE</scope>
    <source>
        <strain evidence="8">DSM 25168</strain>
    </source>
</reference>
<dbReference type="GO" id="GO:0016020">
    <property type="term" value="C:membrane"/>
    <property type="evidence" value="ECO:0007669"/>
    <property type="project" value="UniProtKB-SubCell"/>
</dbReference>
<keyword evidence="7" id="KW-0732">Signal</keyword>
<dbReference type="Pfam" id="PF03743">
    <property type="entry name" value="TrbI"/>
    <property type="match status" value="1"/>
</dbReference>
<gene>
    <name evidence="8" type="ORF">MOP44_19270</name>
</gene>
<protein>
    <recommendedName>
        <fullName evidence="10">TrbI/VirB10 family protein</fullName>
    </recommendedName>
</protein>
<feature type="compositionally biased region" description="Low complexity" evidence="6">
    <location>
        <begin position="116"/>
        <end position="136"/>
    </location>
</feature>
<evidence type="ECO:0000256" key="2">
    <source>
        <dbReference type="ARBA" id="ARBA00010265"/>
    </source>
</evidence>
<dbReference type="EMBL" id="CP093313">
    <property type="protein sequence ID" value="UWZ82699.1"/>
    <property type="molecule type" value="Genomic_DNA"/>
</dbReference>
<evidence type="ECO:0008006" key="10">
    <source>
        <dbReference type="Google" id="ProtNLM"/>
    </source>
</evidence>
<dbReference type="InterPro" id="IPR005498">
    <property type="entry name" value="T4SS_VirB10/TraB/TrbI"/>
</dbReference>
<feature type="region of interest" description="Disordered" evidence="6">
    <location>
        <begin position="19"/>
        <end position="157"/>
    </location>
</feature>
<keyword evidence="9" id="KW-1185">Reference proteome</keyword>
<proteinExistence type="inferred from homology"/>
<dbReference type="Proteomes" id="UP001059380">
    <property type="component" value="Chromosome"/>
</dbReference>
<keyword evidence="3" id="KW-0812">Transmembrane</keyword>
<sequence>MHRPILTCAFLVLTSAAYAQQQQSPSDPYEGQSKPPSDDVIVATQPDQPTPPKAKPQAGKPLAPPQAQPAEVVPPPATVAPSAAPQPSPVAQSADSPDPDANGTDDGIVGVARPEPATQAQAPAQSYSAPSDSQPALMTRGAAADPDGDIVRPTGPGELAYGTTIRVRLLTPLSSDKTQQGDMFRTQVATDVLQDGQVLIPAGSEISGRVTQVSAGTKRSHGSILLRPETVTLPDGNRYKLQAQVTGTPGSKTRVNHEGFIDPPSRLKKDAMLYGAAVGTGAGVGAVLGGGVGALTGSAIGAGVITFHILSSHSETNLEPGTVLLLTLSNRLNLQAAAPVANPTGN</sequence>
<feature type="compositionally biased region" description="Pro residues" evidence="6">
    <location>
        <begin position="62"/>
        <end position="88"/>
    </location>
</feature>
<feature type="chain" id="PRO_5039909320" description="TrbI/VirB10 family protein" evidence="7">
    <location>
        <begin position="20"/>
        <end position="346"/>
    </location>
</feature>
<evidence type="ECO:0000256" key="3">
    <source>
        <dbReference type="ARBA" id="ARBA00022692"/>
    </source>
</evidence>
<feature type="signal peptide" evidence="7">
    <location>
        <begin position="1"/>
        <end position="19"/>
    </location>
</feature>
<name>A0A9J7BJI6_9BACT</name>
<evidence type="ECO:0000256" key="7">
    <source>
        <dbReference type="SAM" id="SignalP"/>
    </source>
</evidence>
<evidence type="ECO:0000256" key="1">
    <source>
        <dbReference type="ARBA" id="ARBA00004167"/>
    </source>
</evidence>
<accession>A0A9J7BJI6</accession>
<keyword evidence="4" id="KW-1133">Transmembrane helix</keyword>
<evidence type="ECO:0000313" key="8">
    <source>
        <dbReference type="EMBL" id="UWZ82699.1"/>
    </source>
</evidence>
<dbReference type="CDD" id="cd16426">
    <property type="entry name" value="VirB10_like"/>
    <property type="match status" value="1"/>
</dbReference>
<comment type="subcellular location">
    <subcellularLocation>
        <location evidence="1">Membrane</location>
        <topology evidence="1">Single-pass membrane protein</topology>
    </subcellularLocation>
</comment>
<feature type="compositionally biased region" description="Low complexity" evidence="6">
    <location>
        <begin position="89"/>
        <end position="101"/>
    </location>
</feature>
<evidence type="ECO:0000256" key="6">
    <source>
        <dbReference type="SAM" id="MobiDB-lite"/>
    </source>
</evidence>